<evidence type="ECO:0000256" key="12">
    <source>
        <dbReference type="SAM" id="Phobius"/>
    </source>
</evidence>
<dbReference type="GO" id="GO:0016301">
    <property type="term" value="F:kinase activity"/>
    <property type="evidence" value="ECO:0007669"/>
    <property type="project" value="UniProtKB-KW"/>
</dbReference>
<keyword evidence="12" id="KW-0472">Membrane</keyword>
<evidence type="ECO:0000256" key="7">
    <source>
        <dbReference type="ARBA" id="ARBA00022840"/>
    </source>
</evidence>
<keyword evidence="12" id="KW-0812">Transmembrane</keyword>
<comment type="similarity">
    <text evidence="1">Belongs to the protein kinase superfamily. NEK Ser/Thr protein kinase family. NIMA subfamily.</text>
</comment>
<dbReference type="PROSITE" id="PS00107">
    <property type="entry name" value="PROTEIN_KINASE_ATP"/>
    <property type="match status" value="1"/>
</dbReference>
<evidence type="ECO:0000256" key="6">
    <source>
        <dbReference type="ARBA" id="ARBA00022777"/>
    </source>
</evidence>
<evidence type="ECO:0000256" key="8">
    <source>
        <dbReference type="ARBA" id="ARBA00047899"/>
    </source>
</evidence>
<keyword evidence="6 14" id="KW-0418">Kinase</keyword>
<evidence type="ECO:0000313" key="15">
    <source>
        <dbReference type="Proteomes" id="UP001056455"/>
    </source>
</evidence>
<keyword evidence="15" id="KW-1185">Reference proteome</keyword>
<name>A0ABY4YZC8_9MICO</name>
<evidence type="ECO:0000256" key="5">
    <source>
        <dbReference type="ARBA" id="ARBA00022741"/>
    </source>
</evidence>
<evidence type="ECO:0000256" key="4">
    <source>
        <dbReference type="ARBA" id="ARBA00022679"/>
    </source>
</evidence>
<comment type="catalytic activity">
    <reaction evidence="8">
        <text>L-threonyl-[protein] + ATP = O-phospho-L-threonyl-[protein] + ADP + H(+)</text>
        <dbReference type="Rhea" id="RHEA:46608"/>
        <dbReference type="Rhea" id="RHEA-COMP:11060"/>
        <dbReference type="Rhea" id="RHEA-COMP:11605"/>
        <dbReference type="ChEBI" id="CHEBI:15378"/>
        <dbReference type="ChEBI" id="CHEBI:30013"/>
        <dbReference type="ChEBI" id="CHEBI:30616"/>
        <dbReference type="ChEBI" id="CHEBI:61977"/>
        <dbReference type="ChEBI" id="CHEBI:456216"/>
        <dbReference type="EC" id="2.7.11.1"/>
    </reaction>
</comment>
<keyword evidence="5 10" id="KW-0547">Nucleotide-binding</keyword>
<dbReference type="PROSITE" id="PS00109">
    <property type="entry name" value="PROTEIN_KINASE_TYR"/>
    <property type="match status" value="1"/>
</dbReference>
<reference evidence="14" key="1">
    <citation type="submission" date="2022-06" db="EMBL/GenBank/DDBJ databases">
        <title>Ornithinimicrobium HY1793.</title>
        <authorList>
            <person name="Huang Y."/>
        </authorList>
    </citation>
    <scope>NUCLEOTIDE SEQUENCE</scope>
    <source>
        <strain evidence="14">HY1793</strain>
    </source>
</reference>
<proteinExistence type="inferred from homology"/>
<feature type="compositionally biased region" description="Basic residues" evidence="11">
    <location>
        <begin position="332"/>
        <end position="347"/>
    </location>
</feature>
<evidence type="ECO:0000256" key="3">
    <source>
        <dbReference type="ARBA" id="ARBA00022527"/>
    </source>
</evidence>
<evidence type="ECO:0000259" key="13">
    <source>
        <dbReference type="PROSITE" id="PS50011"/>
    </source>
</evidence>
<dbReference type="PROSITE" id="PS50011">
    <property type="entry name" value="PROTEIN_KINASE_DOM"/>
    <property type="match status" value="1"/>
</dbReference>
<dbReference type="InterPro" id="IPR017441">
    <property type="entry name" value="Protein_kinase_ATP_BS"/>
</dbReference>
<feature type="binding site" evidence="10">
    <location>
        <position position="38"/>
    </location>
    <ligand>
        <name>ATP</name>
        <dbReference type="ChEBI" id="CHEBI:30616"/>
    </ligand>
</feature>
<comment type="catalytic activity">
    <reaction evidence="9">
        <text>L-seryl-[protein] + ATP = O-phospho-L-seryl-[protein] + ADP + H(+)</text>
        <dbReference type="Rhea" id="RHEA:17989"/>
        <dbReference type="Rhea" id="RHEA-COMP:9863"/>
        <dbReference type="Rhea" id="RHEA-COMP:11604"/>
        <dbReference type="ChEBI" id="CHEBI:15378"/>
        <dbReference type="ChEBI" id="CHEBI:29999"/>
        <dbReference type="ChEBI" id="CHEBI:30616"/>
        <dbReference type="ChEBI" id="CHEBI:83421"/>
        <dbReference type="ChEBI" id="CHEBI:456216"/>
        <dbReference type="EC" id="2.7.11.1"/>
    </reaction>
</comment>
<dbReference type="CDD" id="cd14014">
    <property type="entry name" value="STKc_PknB_like"/>
    <property type="match status" value="1"/>
</dbReference>
<feature type="region of interest" description="Disordered" evidence="11">
    <location>
        <begin position="281"/>
        <end position="347"/>
    </location>
</feature>
<dbReference type="SUPFAM" id="SSF56112">
    <property type="entry name" value="Protein kinase-like (PK-like)"/>
    <property type="match status" value="1"/>
</dbReference>
<keyword evidence="7 10" id="KW-0067">ATP-binding</keyword>
<gene>
    <name evidence="14" type="ORF">NF556_08230</name>
</gene>
<accession>A0ABY4YZC8</accession>
<evidence type="ECO:0000256" key="1">
    <source>
        <dbReference type="ARBA" id="ARBA00010886"/>
    </source>
</evidence>
<dbReference type="RefSeq" id="WP_252595156.1">
    <property type="nucleotide sequence ID" value="NZ_CP099489.1"/>
</dbReference>
<protein>
    <recommendedName>
        <fullName evidence="2">non-specific serine/threonine protein kinase</fullName>
        <ecNumber evidence="2">2.7.11.1</ecNumber>
    </recommendedName>
</protein>
<evidence type="ECO:0000256" key="10">
    <source>
        <dbReference type="PROSITE-ProRule" id="PRU10141"/>
    </source>
</evidence>
<evidence type="ECO:0000313" key="14">
    <source>
        <dbReference type="EMBL" id="USQ81620.1"/>
    </source>
</evidence>
<evidence type="ECO:0000256" key="2">
    <source>
        <dbReference type="ARBA" id="ARBA00012513"/>
    </source>
</evidence>
<feature type="compositionally biased region" description="Polar residues" evidence="11">
    <location>
        <begin position="409"/>
        <end position="419"/>
    </location>
</feature>
<dbReference type="InterPro" id="IPR050660">
    <property type="entry name" value="NEK_Ser/Thr_kinase"/>
</dbReference>
<feature type="compositionally biased region" description="Low complexity" evidence="11">
    <location>
        <begin position="460"/>
        <end position="474"/>
    </location>
</feature>
<dbReference type="Pfam" id="PF00069">
    <property type="entry name" value="Pkinase"/>
    <property type="match status" value="1"/>
</dbReference>
<dbReference type="Gene3D" id="1.10.510.10">
    <property type="entry name" value="Transferase(Phosphotransferase) domain 1"/>
    <property type="match status" value="1"/>
</dbReference>
<feature type="region of interest" description="Disordered" evidence="11">
    <location>
        <begin position="396"/>
        <end position="510"/>
    </location>
</feature>
<feature type="compositionally biased region" description="Acidic residues" evidence="11">
    <location>
        <begin position="438"/>
        <end position="458"/>
    </location>
</feature>
<feature type="domain" description="Protein kinase" evidence="13">
    <location>
        <begin position="9"/>
        <end position="251"/>
    </location>
</feature>
<dbReference type="InterPro" id="IPR011009">
    <property type="entry name" value="Kinase-like_dom_sf"/>
</dbReference>
<dbReference type="Proteomes" id="UP001056455">
    <property type="component" value="Chromosome"/>
</dbReference>
<feature type="compositionally biased region" description="Basic residues" evidence="11">
    <location>
        <begin position="311"/>
        <end position="322"/>
    </location>
</feature>
<dbReference type="EC" id="2.7.11.1" evidence="2"/>
<evidence type="ECO:0000256" key="11">
    <source>
        <dbReference type="SAM" id="MobiDB-lite"/>
    </source>
</evidence>
<keyword evidence="3" id="KW-0723">Serine/threonine-protein kinase</keyword>
<dbReference type="PANTHER" id="PTHR43671">
    <property type="entry name" value="SERINE/THREONINE-PROTEIN KINASE NEK"/>
    <property type="match status" value="1"/>
</dbReference>
<keyword evidence="12" id="KW-1133">Transmembrane helix</keyword>
<dbReference type="InterPro" id="IPR008266">
    <property type="entry name" value="Tyr_kinase_AS"/>
</dbReference>
<evidence type="ECO:0000256" key="9">
    <source>
        <dbReference type="ARBA" id="ARBA00048679"/>
    </source>
</evidence>
<organism evidence="14 15">
    <name type="scientific">Ornithinimicrobium faecis</name>
    <dbReference type="NCBI Taxonomy" id="2934158"/>
    <lineage>
        <taxon>Bacteria</taxon>
        <taxon>Bacillati</taxon>
        <taxon>Actinomycetota</taxon>
        <taxon>Actinomycetes</taxon>
        <taxon>Micrococcales</taxon>
        <taxon>Ornithinimicrobiaceae</taxon>
        <taxon>Ornithinimicrobium</taxon>
    </lineage>
</organism>
<dbReference type="EMBL" id="CP099489">
    <property type="protein sequence ID" value="USQ81620.1"/>
    <property type="molecule type" value="Genomic_DNA"/>
</dbReference>
<dbReference type="PANTHER" id="PTHR43671:SF98">
    <property type="entry name" value="SERINE_THREONINE-PROTEIN KINASE NEK11"/>
    <property type="match status" value="1"/>
</dbReference>
<keyword evidence="4" id="KW-0808">Transferase</keyword>
<feature type="transmembrane region" description="Helical" evidence="12">
    <location>
        <begin position="349"/>
        <end position="370"/>
    </location>
</feature>
<sequence>MDVPSIPGYDVLGRIGAGASAQVWRARRVADDLDVALKVVSTGADQVSSALREAGVLTRVRHQHVIHLYDVVPVPGVGGRHDGVALAMELAEGGSLAEVLGARDHLTPGELVTVCSPLATALAELHRAGVVHGDISLGNVIFRADGMPLLADLGVSRIAGERRDETYGTDGMVAPEVMEGFEPTAESDVYGLGALAWRSLVGEPPGWVGTRPELAELRPELPADLVTLVTACLSGEPADRPEAEEVSVALFATARPEPVALAPGADPAAGLTQRIRADLRGGRDAGTDSADESQGAQSKGARAKGAQSGARRLRVPHPRALLRGRDRDRGRGRGRGSRRRQGGRPSRRVGLWVAGAGAVAVIALVVSTWLGSLFGGAPPVAGDDQAATADSLAVVGGADPVPAEDSAEDSATITDTASPSPADPTSDEPEDVAAPPEVDPDEGPEVDPDEDSDQDPEGDPNPAADPAADPTASAQHLLDARAAAWRSGDPADLEAVHAAGSPAREQETQALTDAQDLDVTYRGLEFTVGSAEVLASGPERAVLEVEVKRSDYQEVTPSGEVAHEGRSDVVELELRLSEGEWRIWGWGDAAQAQAGAASG</sequence>
<dbReference type="InterPro" id="IPR000719">
    <property type="entry name" value="Prot_kinase_dom"/>
</dbReference>